<reference evidence="2" key="1">
    <citation type="submission" date="2020-08" db="EMBL/GenBank/DDBJ databases">
        <title>Ramlibacter sp. GTP1 16S ribosomal RNA gene genome sequencing and assembly.</title>
        <authorList>
            <person name="Kang M."/>
        </authorList>
    </citation>
    <scope>NUCLEOTIDE SEQUENCE</scope>
    <source>
        <strain evidence="2">GTP1</strain>
    </source>
</reference>
<accession>A0A923MB60</accession>
<dbReference type="RefSeq" id="WP_187082591.1">
    <property type="nucleotide sequence ID" value="NZ_JACORU010000006.1"/>
</dbReference>
<dbReference type="EMBL" id="JACORU010000006">
    <property type="protein sequence ID" value="MBC5766109.1"/>
    <property type="molecule type" value="Genomic_DNA"/>
</dbReference>
<keyword evidence="1" id="KW-1133">Transmembrane helix</keyword>
<feature type="transmembrane region" description="Helical" evidence="1">
    <location>
        <begin position="12"/>
        <end position="35"/>
    </location>
</feature>
<comment type="caution">
    <text evidence="2">The sequence shown here is derived from an EMBL/GenBank/DDBJ whole genome shotgun (WGS) entry which is preliminary data.</text>
</comment>
<keyword evidence="1" id="KW-0812">Transmembrane</keyword>
<dbReference type="AlphaFoldDB" id="A0A923MB60"/>
<gene>
    <name evidence="2" type="ORF">H8R02_16700</name>
</gene>
<feature type="transmembrane region" description="Helical" evidence="1">
    <location>
        <begin position="107"/>
        <end position="126"/>
    </location>
</feature>
<organism evidence="2 3">
    <name type="scientific">Ramlibacter albus</name>
    <dbReference type="NCBI Taxonomy" id="2079448"/>
    <lineage>
        <taxon>Bacteria</taxon>
        <taxon>Pseudomonadati</taxon>
        <taxon>Pseudomonadota</taxon>
        <taxon>Betaproteobacteria</taxon>
        <taxon>Burkholderiales</taxon>
        <taxon>Comamonadaceae</taxon>
        <taxon>Ramlibacter</taxon>
    </lineage>
</organism>
<evidence type="ECO:0000313" key="2">
    <source>
        <dbReference type="EMBL" id="MBC5766109.1"/>
    </source>
</evidence>
<feature type="transmembrane region" description="Helical" evidence="1">
    <location>
        <begin position="47"/>
        <end position="65"/>
    </location>
</feature>
<evidence type="ECO:0000313" key="3">
    <source>
        <dbReference type="Proteomes" id="UP000596827"/>
    </source>
</evidence>
<sequence length="137" mass="14206">MAARALKAGLAYFAIVFAAGFAFGVLRIPFFVPVLGTRVAELLELPLMFVVILLAAQFVVARFALGAGAPRVACGVIALLVLVGAEVAVIAARGQPVANYIATRDPVSGSVYLVMLAVFAAMPALIDKLRPPRAPSA</sequence>
<keyword evidence="3" id="KW-1185">Reference proteome</keyword>
<proteinExistence type="predicted"/>
<evidence type="ECO:0000256" key="1">
    <source>
        <dbReference type="SAM" id="Phobius"/>
    </source>
</evidence>
<dbReference type="Proteomes" id="UP000596827">
    <property type="component" value="Unassembled WGS sequence"/>
</dbReference>
<keyword evidence="1" id="KW-0472">Membrane</keyword>
<name>A0A923MB60_9BURK</name>
<feature type="transmembrane region" description="Helical" evidence="1">
    <location>
        <begin position="72"/>
        <end position="92"/>
    </location>
</feature>
<protein>
    <submittedName>
        <fullName evidence="2">Uncharacterized protein</fullName>
    </submittedName>
</protein>